<dbReference type="EMBL" id="FPAS01000001">
    <property type="protein sequence ID" value="SFT36751.1"/>
    <property type="molecule type" value="Genomic_DNA"/>
</dbReference>
<evidence type="ECO:0000256" key="2">
    <source>
        <dbReference type="RuleBase" id="RU003457"/>
    </source>
</evidence>
<dbReference type="PANTHER" id="PTHR43212:SF3">
    <property type="entry name" value="QUERCETIN 2,3-DIOXYGENASE"/>
    <property type="match status" value="1"/>
</dbReference>
<accession>A0A1I6XFA0</accession>
<dbReference type="InterPro" id="IPR041602">
    <property type="entry name" value="Quercetinase_C"/>
</dbReference>
<dbReference type="InterPro" id="IPR012093">
    <property type="entry name" value="Pirin"/>
</dbReference>
<dbReference type="InterPro" id="IPR011051">
    <property type="entry name" value="RmlC_Cupin_sf"/>
</dbReference>
<gene>
    <name evidence="5" type="ORF">SAMN05216474_0144</name>
</gene>
<evidence type="ECO:0000259" key="3">
    <source>
        <dbReference type="Pfam" id="PF02678"/>
    </source>
</evidence>
<dbReference type="InterPro" id="IPR003829">
    <property type="entry name" value="Pirin_N_dom"/>
</dbReference>
<keyword evidence="6" id="KW-1185">Reference proteome</keyword>
<evidence type="ECO:0000259" key="4">
    <source>
        <dbReference type="Pfam" id="PF17954"/>
    </source>
</evidence>
<dbReference type="Proteomes" id="UP000236454">
    <property type="component" value="Unassembled WGS sequence"/>
</dbReference>
<reference evidence="5 6" key="1">
    <citation type="submission" date="2016-10" db="EMBL/GenBank/DDBJ databases">
        <authorList>
            <person name="de Groot N.N."/>
        </authorList>
    </citation>
    <scope>NUCLEOTIDE SEQUENCE [LARGE SCALE GENOMIC DNA]</scope>
    <source>
        <strain evidence="5 6">CGMCC 1.7005</strain>
    </source>
</reference>
<organism evidence="5 6">
    <name type="scientific">Lishizhenia tianjinensis</name>
    <dbReference type="NCBI Taxonomy" id="477690"/>
    <lineage>
        <taxon>Bacteria</taxon>
        <taxon>Pseudomonadati</taxon>
        <taxon>Bacteroidota</taxon>
        <taxon>Flavobacteriia</taxon>
        <taxon>Flavobacteriales</taxon>
        <taxon>Crocinitomicaceae</taxon>
        <taxon>Lishizhenia</taxon>
    </lineage>
</organism>
<dbReference type="STRING" id="477690.SAMN05216474_0144"/>
<evidence type="ECO:0008006" key="7">
    <source>
        <dbReference type="Google" id="ProtNLM"/>
    </source>
</evidence>
<dbReference type="SUPFAM" id="SSF51182">
    <property type="entry name" value="RmlC-like cupins"/>
    <property type="match status" value="1"/>
</dbReference>
<feature type="domain" description="Quercetin 2,3-dioxygenase C-terminal cupin" evidence="4">
    <location>
        <begin position="198"/>
        <end position="284"/>
    </location>
</feature>
<evidence type="ECO:0000256" key="1">
    <source>
        <dbReference type="ARBA" id="ARBA00008416"/>
    </source>
</evidence>
<dbReference type="InterPro" id="IPR014710">
    <property type="entry name" value="RmlC-like_jellyroll"/>
</dbReference>
<feature type="domain" description="Pirin N-terminal" evidence="3">
    <location>
        <begin position="62"/>
        <end position="170"/>
    </location>
</feature>
<protein>
    <recommendedName>
        <fullName evidence="7">Pirin family protein</fullName>
    </recommendedName>
</protein>
<evidence type="ECO:0000313" key="6">
    <source>
        <dbReference type="Proteomes" id="UP000236454"/>
    </source>
</evidence>
<dbReference type="PANTHER" id="PTHR43212">
    <property type="entry name" value="QUERCETIN 2,3-DIOXYGENASE"/>
    <property type="match status" value="1"/>
</dbReference>
<dbReference type="Gene3D" id="2.60.120.10">
    <property type="entry name" value="Jelly Rolls"/>
    <property type="match status" value="2"/>
</dbReference>
<proteinExistence type="inferred from homology"/>
<sequence>MKRDKFLKSVFGVSLLGMLPSSSKGLTKDNQDEKLKIEGFNHIPTKEEKKMNTILHKADTRGLANHGWLVSRHTFSFANYYNPERMHFGVLRVLNDDLIAKGTGFPKHPHDNMEIVSIPLKGNLEHKDSMGNTAIIKEGNIQVMSAGTGVMHSEYNQSKEEDCSFLQIWVIPKKRNVEPRYDQVSISELMEENAFSQILSPNADDQGVWIHQNAWFHMGNFEENKEGTYTLKDKSNGVYLFVLEGEMKVNDDITLEKRDGLGIKDIEEFKIKTNKKTKVLVMEVPELI</sequence>
<comment type="similarity">
    <text evidence="1 2">Belongs to the pirin family.</text>
</comment>
<dbReference type="AlphaFoldDB" id="A0A1I6XFA0"/>
<dbReference type="CDD" id="cd02910">
    <property type="entry name" value="cupin_Yhhw_N"/>
    <property type="match status" value="1"/>
</dbReference>
<evidence type="ECO:0000313" key="5">
    <source>
        <dbReference type="EMBL" id="SFT36751.1"/>
    </source>
</evidence>
<name>A0A1I6XFA0_9FLAO</name>
<dbReference type="Pfam" id="PF02678">
    <property type="entry name" value="Pirin"/>
    <property type="match status" value="1"/>
</dbReference>
<dbReference type="Pfam" id="PF17954">
    <property type="entry name" value="Pirin_C_2"/>
    <property type="match status" value="1"/>
</dbReference>